<keyword evidence="3" id="KW-1185">Reference proteome</keyword>
<organism evidence="2">
    <name type="scientific">Escherichia phage vB_EcoS_IME347</name>
    <dbReference type="NCBI Taxonomy" id="2496546"/>
    <lineage>
        <taxon>Viruses</taxon>
        <taxon>Duplodnaviria</taxon>
        <taxon>Heunggongvirae</taxon>
        <taxon>Uroviricota</taxon>
        <taxon>Caudoviricetes</taxon>
        <taxon>Drexlerviridae</taxon>
        <taxon>Tunavirinae</taxon>
        <taxon>Badaguanvirus</taxon>
        <taxon>Badaguanvirus IME347</taxon>
    </lineage>
</organism>
<dbReference type="Gene3D" id="2.30.130.30">
    <property type="entry name" value="Hypothetical protein"/>
    <property type="match status" value="1"/>
</dbReference>
<dbReference type="Pfam" id="PF12961">
    <property type="entry name" value="DUF3850"/>
    <property type="match status" value="1"/>
</dbReference>
<dbReference type="SUPFAM" id="SSF88697">
    <property type="entry name" value="PUA domain-like"/>
    <property type="match status" value="1"/>
</dbReference>
<feature type="domain" description="DUF3850" evidence="1">
    <location>
        <begin position="5"/>
        <end position="66"/>
    </location>
</feature>
<dbReference type="EMBL" id="MH051918">
    <property type="protein sequence ID" value="AWD92214.1"/>
    <property type="molecule type" value="Genomic_DNA"/>
</dbReference>
<reference evidence="2" key="1">
    <citation type="submission" date="2018-03" db="EMBL/GenBank/DDBJ databases">
        <title>Complete genome sequence analysis of Enterobacteria phage IME347.</title>
        <authorList>
            <person name="Li P."/>
            <person name="Wang J."/>
            <person name="Tong Y."/>
        </authorList>
    </citation>
    <scope>NUCLEOTIDE SEQUENCE [LARGE SCALE GENOMIC DNA]</scope>
</reference>
<dbReference type="RefSeq" id="YP_009800850.1">
    <property type="nucleotide sequence ID" value="NC_047960.1"/>
</dbReference>
<sequence length="100" mass="11727">MNNLHELKIFPRHFYGVKMGQKKAEFRVDDRGFKTGDTLRLREWHEGDFTGREISVVVTDVTDVTEFINRANAELYNGNRFVMLSFFVVHASLCDIPYIR</sequence>
<evidence type="ECO:0000313" key="3">
    <source>
        <dbReference type="Proteomes" id="UP000247217"/>
    </source>
</evidence>
<name>A0A2S1GS40_9CAUD</name>
<accession>A0A2S1GS40</accession>
<dbReference type="InterPro" id="IPR015947">
    <property type="entry name" value="PUA-like_sf"/>
</dbReference>
<dbReference type="InterPro" id="IPR039440">
    <property type="entry name" value="DUF3850"/>
</dbReference>
<protein>
    <recommendedName>
        <fullName evidence="1">DUF3850 domain-containing protein</fullName>
    </recommendedName>
</protein>
<dbReference type="KEGG" id="vg:54991355"/>
<evidence type="ECO:0000259" key="1">
    <source>
        <dbReference type="Pfam" id="PF12961"/>
    </source>
</evidence>
<evidence type="ECO:0000313" key="2">
    <source>
        <dbReference type="EMBL" id="AWD92214.1"/>
    </source>
</evidence>
<dbReference type="Proteomes" id="UP000247217">
    <property type="component" value="Segment"/>
</dbReference>
<dbReference type="GeneID" id="54991355"/>
<proteinExistence type="predicted"/>